<dbReference type="GO" id="GO:0008081">
    <property type="term" value="F:phosphoric diester hydrolase activity"/>
    <property type="evidence" value="ECO:0007669"/>
    <property type="project" value="InterPro"/>
</dbReference>
<dbReference type="Proteomes" id="UP000188357">
    <property type="component" value="Unassembled WGS sequence"/>
</dbReference>
<dbReference type="Gene3D" id="3.20.20.190">
    <property type="entry name" value="Phosphatidylinositol (PI) phosphodiesterase"/>
    <property type="match status" value="1"/>
</dbReference>
<name>A0A1R4GUH2_9GAMM</name>
<dbReference type="AlphaFoldDB" id="A0A1R4GUH2"/>
<proteinExistence type="predicted"/>
<accession>A0A1R4GUH2</accession>
<dbReference type="PANTHER" id="PTHR46211">
    <property type="entry name" value="GLYCEROPHOSPHORYL DIESTER PHOSPHODIESTERASE"/>
    <property type="match status" value="1"/>
</dbReference>
<dbReference type="OrthoDB" id="9795622at2"/>
<feature type="domain" description="GP-PDE" evidence="1">
    <location>
        <begin position="13"/>
        <end position="301"/>
    </location>
</feature>
<dbReference type="PANTHER" id="PTHR46211:SF1">
    <property type="entry name" value="GLYCEROPHOSPHODIESTER PHOSPHODIESTERASE, CYTOPLASMIC"/>
    <property type="match status" value="1"/>
</dbReference>
<evidence type="ECO:0000313" key="3">
    <source>
        <dbReference type="Proteomes" id="UP000188357"/>
    </source>
</evidence>
<dbReference type="GO" id="GO:0006629">
    <property type="term" value="P:lipid metabolic process"/>
    <property type="evidence" value="ECO:0007669"/>
    <property type="project" value="InterPro"/>
</dbReference>
<organism evidence="2 3">
    <name type="scientific">Psychrobacter piechaudii</name>
    <dbReference type="NCBI Taxonomy" id="1945521"/>
    <lineage>
        <taxon>Bacteria</taxon>
        <taxon>Pseudomonadati</taxon>
        <taxon>Pseudomonadota</taxon>
        <taxon>Gammaproteobacteria</taxon>
        <taxon>Moraxellales</taxon>
        <taxon>Moraxellaceae</taxon>
        <taxon>Psychrobacter</taxon>
    </lineage>
</organism>
<dbReference type="CDD" id="cd08556">
    <property type="entry name" value="GDPD"/>
    <property type="match status" value="1"/>
</dbReference>
<dbReference type="PROSITE" id="PS51704">
    <property type="entry name" value="GP_PDE"/>
    <property type="match status" value="1"/>
</dbReference>
<keyword evidence="3" id="KW-1185">Reference proteome</keyword>
<evidence type="ECO:0000313" key="2">
    <source>
        <dbReference type="EMBL" id="SJM71896.1"/>
    </source>
</evidence>
<dbReference type="InterPro" id="IPR017946">
    <property type="entry name" value="PLC-like_Pdiesterase_TIM-brl"/>
</dbReference>
<sequence length="301" mass="34082">MTSLTSLLDIHNCYLLGHRGARGEQLENSKAGFIHTQQLSQISANNWQKKKLVGIEFDVQLTLDGQLVVFHDDTLLRLFSHQSRIDQLTAAQIQRISRSASANQSDPMLLLQQMPEFIKNYSHIELEIKTSNRTNYQQLIQSLKQCLVTPEFKTLPLTLTSFDVHLLEKLQADIVLSQFKRGLLVEPACPQLTLKLMAQPVFKYAEHLIPSTHPILINDIKNAVMSTGQPFTNTVLIALRLGCSSIGLFYPLFDSSFMAQCQRYDLATTAWTVNNIDSAKHLIKLGVNYLITDYPSTFLYD</sequence>
<dbReference type="RefSeq" id="WP_077451163.1">
    <property type="nucleotide sequence ID" value="NZ_FUGE01000143.1"/>
</dbReference>
<dbReference type="InterPro" id="IPR030395">
    <property type="entry name" value="GP_PDE_dom"/>
</dbReference>
<protein>
    <submittedName>
        <fullName evidence="2">Cytoplasmic glycerophosphodiester phosphodiesterase</fullName>
    </submittedName>
</protein>
<gene>
    <name evidence="2" type="ORF">A1232T_01418</name>
</gene>
<dbReference type="SUPFAM" id="SSF51695">
    <property type="entry name" value="PLC-like phosphodiesterases"/>
    <property type="match status" value="1"/>
</dbReference>
<dbReference type="Pfam" id="PF03009">
    <property type="entry name" value="GDPD"/>
    <property type="match status" value="1"/>
</dbReference>
<reference evidence="2 3" key="1">
    <citation type="submission" date="2017-02" db="EMBL/GenBank/DDBJ databases">
        <authorList>
            <person name="Peterson S.W."/>
        </authorList>
    </citation>
    <scope>NUCLEOTIDE SEQUENCE [LARGE SCALE GENOMIC DNA]</scope>
    <source>
        <strain evidence="2">Psychrobacter_piechaudii</strain>
    </source>
</reference>
<dbReference type="EMBL" id="FUGE01000143">
    <property type="protein sequence ID" value="SJM71896.1"/>
    <property type="molecule type" value="Genomic_DNA"/>
</dbReference>
<evidence type="ECO:0000259" key="1">
    <source>
        <dbReference type="PROSITE" id="PS51704"/>
    </source>
</evidence>
<dbReference type="STRING" id="1945521.A1232T_01418"/>